<feature type="compositionally biased region" description="Polar residues" evidence="1">
    <location>
        <begin position="103"/>
        <end position="118"/>
    </location>
</feature>
<sequence>MDEPPSSSVRPVSRHSYLDPDLEAAINEVLSYKPVPFKRSSLEPDSDEDDRKSIRSARSAHLDPPERAASIRRSASAADVSRPTSYWKSLAPDRSDDEHDPLDNTSRPRYSYSNLSDGDNTEAKLTETSA</sequence>
<dbReference type="EMBL" id="JASSZA010000005">
    <property type="protein sequence ID" value="KAK2111483.1"/>
    <property type="molecule type" value="Genomic_DNA"/>
</dbReference>
<reference evidence="2 3" key="1">
    <citation type="submission" date="2023-05" db="EMBL/GenBank/DDBJ databases">
        <title>B98-5 Cell Line De Novo Hybrid Assembly: An Optical Mapping Approach.</title>
        <authorList>
            <person name="Kananen K."/>
            <person name="Auerbach J.A."/>
            <person name="Kautto E."/>
            <person name="Blachly J.S."/>
        </authorList>
    </citation>
    <scope>NUCLEOTIDE SEQUENCE [LARGE SCALE GENOMIC DNA]</scope>
    <source>
        <strain evidence="2">B95-8</strain>
        <tissue evidence="2">Cell line</tissue>
    </source>
</reference>
<feature type="compositionally biased region" description="Basic and acidic residues" evidence="1">
    <location>
        <begin position="121"/>
        <end position="130"/>
    </location>
</feature>
<name>A0ABQ9VQ13_SAGOE</name>
<comment type="caution">
    <text evidence="2">The sequence shown here is derived from an EMBL/GenBank/DDBJ whole genome shotgun (WGS) entry which is preliminary data.</text>
</comment>
<proteinExistence type="predicted"/>
<keyword evidence="3" id="KW-1185">Reference proteome</keyword>
<feature type="compositionally biased region" description="Low complexity" evidence="1">
    <location>
        <begin position="67"/>
        <end position="82"/>
    </location>
</feature>
<evidence type="ECO:0000313" key="2">
    <source>
        <dbReference type="EMBL" id="KAK2111483.1"/>
    </source>
</evidence>
<accession>A0ABQ9VQ13</accession>
<dbReference type="Proteomes" id="UP001266305">
    <property type="component" value="Unassembled WGS sequence"/>
</dbReference>
<evidence type="ECO:0000256" key="1">
    <source>
        <dbReference type="SAM" id="MobiDB-lite"/>
    </source>
</evidence>
<gene>
    <name evidence="2" type="ORF">P7K49_011229</name>
</gene>
<organism evidence="2 3">
    <name type="scientific">Saguinus oedipus</name>
    <name type="common">Cotton-top tamarin</name>
    <name type="synonym">Oedipomidas oedipus</name>
    <dbReference type="NCBI Taxonomy" id="9490"/>
    <lineage>
        <taxon>Eukaryota</taxon>
        <taxon>Metazoa</taxon>
        <taxon>Chordata</taxon>
        <taxon>Craniata</taxon>
        <taxon>Vertebrata</taxon>
        <taxon>Euteleostomi</taxon>
        <taxon>Mammalia</taxon>
        <taxon>Eutheria</taxon>
        <taxon>Euarchontoglires</taxon>
        <taxon>Primates</taxon>
        <taxon>Haplorrhini</taxon>
        <taxon>Platyrrhini</taxon>
        <taxon>Cebidae</taxon>
        <taxon>Callitrichinae</taxon>
        <taxon>Saguinus</taxon>
    </lineage>
</organism>
<protein>
    <submittedName>
        <fullName evidence="2">Uncharacterized protein</fullName>
    </submittedName>
</protein>
<feature type="region of interest" description="Disordered" evidence="1">
    <location>
        <begin position="33"/>
        <end position="130"/>
    </location>
</feature>
<evidence type="ECO:0000313" key="3">
    <source>
        <dbReference type="Proteomes" id="UP001266305"/>
    </source>
</evidence>